<keyword evidence="3" id="KW-1185">Reference proteome</keyword>
<protein>
    <submittedName>
        <fullName evidence="2">Uncharacterized protein</fullName>
    </submittedName>
</protein>
<evidence type="ECO:0000256" key="1">
    <source>
        <dbReference type="SAM" id="MobiDB-lite"/>
    </source>
</evidence>
<proteinExistence type="predicted"/>
<feature type="compositionally biased region" description="Polar residues" evidence="1">
    <location>
        <begin position="115"/>
        <end position="128"/>
    </location>
</feature>
<dbReference type="AlphaFoldDB" id="A0AAE0MM87"/>
<comment type="caution">
    <text evidence="2">The sequence shown here is derived from an EMBL/GenBank/DDBJ whole genome shotgun (WGS) entry which is preliminary data.</text>
</comment>
<sequence>MEAREPWIPDFSEGSRWHWEWWKGHEAFHYDVSEAAYEAKNIDDFYARLALRRNERLQELQKAWDHIAIKIICSPTILGDDLDGHLTHLCAFQRFTSNRSLDSMVLFFDSFLTPTTPAAPQLRSTPLSGSPPAEADRTESSMPDTAPGSPQANPLDSTPRARQQPTPPPPPPPPPQPPTPSPAPRRTTRRPPPPPTRPIRHAGIAKRRQHDHRFRQRASDAKEPSIGAQSPSSSRHKRPFRQGKGPGTKTRASRRLAGHPPELGGA</sequence>
<evidence type="ECO:0000313" key="3">
    <source>
        <dbReference type="Proteomes" id="UP001286456"/>
    </source>
</evidence>
<gene>
    <name evidence="2" type="ORF">B0T19DRAFT_454347</name>
</gene>
<feature type="region of interest" description="Disordered" evidence="1">
    <location>
        <begin position="115"/>
        <end position="266"/>
    </location>
</feature>
<dbReference type="Proteomes" id="UP001286456">
    <property type="component" value="Unassembled WGS sequence"/>
</dbReference>
<accession>A0AAE0MM87</accession>
<reference evidence="2" key="2">
    <citation type="submission" date="2023-06" db="EMBL/GenBank/DDBJ databases">
        <authorList>
            <consortium name="Lawrence Berkeley National Laboratory"/>
            <person name="Haridas S."/>
            <person name="Hensen N."/>
            <person name="Bonometti L."/>
            <person name="Westerberg I."/>
            <person name="Brannstrom I.O."/>
            <person name="Guillou S."/>
            <person name="Cros-Aarteil S."/>
            <person name="Calhoun S."/>
            <person name="Kuo A."/>
            <person name="Mondo S."/>
            <person name="Pangilinan J."/>
            <person name="Riley R."/>
            <person name="Labutti K."/>
            <person name="Andreopoulos B."/>
            <person name="Lipzen A."/>
            <person name="Chen C."/>
            <person name="Yanf M."/>
            <person name="Daum C."/>
            <person name="Ng V."/>
            <person name="Clum A."/>
            <person name="Steindorff A."/>
            <person name="Ohm R."/>
            <person name="Martin F."/>
            <person name="Silar P."/>
            <person name="Natvig D."/>
            <person name="Lalanne C."/>
            <person name="Gautier V."/>
            <person name="Ament-Velasquez S.L."/>
            <person name="Kruys A."/>
            <person name="Hutchinson M.I."/>
            <person name="Powell A.J."/>
            <person name="Barry K."/>
            <person name="Miller A.N."/>
            <person name="Grigoriev I.V."/>
            <person name="Debuchy R."/>
            <person name="Gladieux P."/>
            <person name="Thoren M.H."/>
            <person name="Johannesson H."/>
        </authorList>
    </citation>
    <scope>NUCLEOTIDE SEQUENCE</scope>
    <source>
        <strain evidence="2">SMH4131-1</strain>
    </source>
</reference>
<organism evidence="2 3">
    <name type="scientific">Cercophora scortea</name>
    <dbReference type="NCBI Taxonomy" id="314031"/>
    <lineage>
        <taxon>Eukaryota</taxon>
        <taxon>Fungi</taxon>
        <taxon>Dikarya</taxon>
        <taxon>Ascomycota</taxon>
        <taxon>Pezizomycotina</taxon>
        <taxon>Sordariomycetes</taxon>
        <taxon>Sordariomycetidae</taxon>
        <taxon>Sordariales</taxon>
        <taxon>Lasiosphaeriaceae</taxon>
        <taxon>Cercophora</taxon>
    </lineage>
</organism>
<reference evidence="2" key="1">
    <citation type="journal article" date="2023" name="Mol. Phylogenet. Evol.">
        <title>Genome-scale phylogeny and comparative genomics of the fungal order Sordariales.</title>
        <authorList>
            <person name="Hensen N."/>
            <person name="Bonometti L."/>
            <person name="Westerberg I."/>
            <person name="Brannstrom I.O."/>
            <person name="Guillou S."/>
            <person name="Cros-Aarteil S."/>
            <person name="Calhoun S."/>
            <person name="Haridas S."/>
            <person name="Kuo A."/>
            <person name="Mondo S."/>
            <person name="Pangilinan J."/>
            <person name="Riley R."/>
            <person name="LaButti K."/>
            <person name="Andreopoulos B."/>
            <person name="Lipzen A."/>
            <person name="Chen C."/>
            <person name="Yan M."/>
            <person name="Daum C."/>
            <person name="Ng V."/>
            <person name="Clum A."/>
            <person name="Steindorff A."/>
            <person name="Ohm R.A."/>
            <person name="Martin F."/>
            <person name="Silar P."/>
            <person name="Natvig D.O."/>
            <person name="Lalanne C."/>
            <person name="Gautier V."/>
            <person name="Ament-Velasquez S.L."/>
            <person name="Kruys A."/>
            <person name="Hutchinson M.I."/>
            <person name="Powell A.J."/>
            <person name="Barry K."/>
            <person name="Miller A.N."/>
            <person name="Grigoriev I.V."/>
            <person name="Debuchy R."/>
            <person name="Gladieux P."/>
            <person name="Hiltunen Thoren M."/>
            <person name="Johannesson H."/>
        </authorList>
    </citation>
    <scope>NUCLEOTIDE SEQUENCE</scope>
    <source>
        <strain evidence="2">SMH4131-1</strain>
    </source>
</reference>
<feature type="compositionally biased region" description="Pro residues" evidence="1">
    <location>
        <begin position="165"/>
        <end position="183"/>
    </location>
</feature>
<feature type="compositionally biased region" description="Polar residues" evidence="1">
    <location>
        <begin position="140"/>
        <end position="156"/>
    </location>
</feature>
<evidence type="ECO:0000313" key="2">
    <source>
        <dbReference type="EMBL" id="KAK3336828.1"/>
    </source>
</evidence>
<feature type="compositionally biased region" description="Basic residues" evidence="1">
    <location>
        <begin position="198"/>
        <end position="216"/>
    </location>
</feature>
<dbReference type="EMBL" id="JAUEPO010000001">
    <property type="protein sequence ID" value="KAK3336828.1"/>
    <property type="molecule type" value="Genomic_DNA"/>
</dbReference>
<name>A0AAE0MM87_9PEZI</name>